<dbReference type="InterPro" id="IPR052155">
    <property type="entry name" value="Biofilm_reg_signaling"/>
</dbReference>
<evidence type="ECO:0000259" key="3">
    <source>
        <dbReference type="PROSITE" id="PS50883"/>
    </source>
</evidence>
<dbReference type="Proteomes" id="UP000052023">
    <property type="component" value="Unassembled WGS sequence"/>
</dbReference>
<dbReference type="AlphaFoldDB" id="A0A0R3MJJ6"/>
<dbReference type="InterPro" id="IPR035965">
    <property type="entry name" value="PAS-like_dom_sf"/>
</dbReference>
<dbReference type="EMBL" id="LLYA01000177">
    <property type="protein sequence ID" value="KRR20466.1"/>
    <property type="molecule type" value="Genomic_DNA"/>
</dbReference>
<accession>A0A0R3MJJ6</accession>
<reference evidence="5 6" key="1">
    <citation type="submission" date="2014-03" db="EMBL/GenBank/DDBJ databases">
        <title>Bradyrhizobium valentinum sp. nov., isolated from effective nodules of Lupinus mariae-josephae, a lupine endemic of basic-lime soils in Eastern Spain.</title>
        <authorList>
            <person name="Duran D."/>
            <person name="Rey L."/>
            <person name="Navarro A."/>
            <person name="Busquets A."/>
            <person name="Imperial J."/>
            <person name="Ruiz-Argueso T."/>
        </authorList>
    </citation>
    <scope>NUCLEOTIDE SEQUENCE [LARGE SCALE GENOMIC DNA]</scope>
    <source>
        <strain evidence="5 6">Ro19</strain>
    </source>
</reference>
<dbReference type="InterPro" id="IPR000014">
    <property type="entry name" value="PAS"/>
</dbReference>
<dbReference type="InterPro" id="IPR000160">
    <property type="entry name" value="GGDEF_dom"/>
</dbReference>
<dbReference type="SMART" id="SM00267">
    <property type="entry name" value="GGDEF"/>
    <property type="match status" value="1"/>
</dbReference>
<dbReference type="CDD" id="cd01949">
    <property type="entry name" value="GGDEF"/>
    <property type="match status" value="1"/>
</dbReference>
<feature type="domain" description="GGDEF" evidence="4">
    <location>
        <begin position="234"/>
        <end position="367"/>
    </location>
</feature>
<dbReference type="SUPFAM" id="SSF55073">
    <property type="entry name" value="Nucleotide cyclase"/>
    <property type="match status" value="1"/>
</dbReference>
<dbReference type="Pfam" id="PF00990">
    <property type="entry name" value="GGDEF"/>
    <property type="match status" value="1"/>
</dbReference>
<protein>
    <recommendedName>
        <fullName evidence="7">Diguanylate cyclase</fullName>
    </recommendedName>
</protein>
<dbReference type="Gene3D" id="3.30.450.20">
    <property type="entry name" value="PAS domain"/>
    <property type="match status" value="1"/>
</dbReference>
<dbReference type="FunFam" id="3.20.20.450:FF:000001">
    <property type="entry name" value="Cyclic di-GMP phosphodiesterase yahA"/>
    <property type="match status" value="1"/>
</dbReference>
<gene>
    <name evidence="5" type="ORF">CQ13_32205</name>
</gene>
<evidence type="ECO:0000259" key="4">
    <source>
        <dbReference type="PROSITE" id="PS50887"/>
    </source>
</evidence>
<dbReference type="Pfam" id="PF12860">
    <property type="entry name" value="PAS_7"/>
    <property type="match status" value="1"/>
</dbReference>
<proteinExistence type="predicted"/>
<sequence length="633" mass="69063">MSIESDQKLPGGPADKAGLFTLLAVCAVVLAAAVLAQFAVSTWSIRERVLLALVAALAAVAGHLLRRDRLTDRRLVAERRQLSIAVNNIPQGLVLYDASARIIICNQPYLDMFGLSPDVAKPGCTMQRLIAHRKETGSFDGDVDAFCNAIIQKVSLGKATRQLTEAPGGRAIEIINRPLKGGGWVATIEDITERKRAEEKIAHLAHYDGLTDLPNRILLRERLEHSLTAMRPGEQLAVLYIDIDEFKSVNDALGHPIGDELLKGVADRLRGCLRETDVAARLGGDEFAVIQTPIKDRSETTRLVAEIHSAIRQPFECMGHLITTDASIGIALAPSDGVDLDQLLRNADLALYGAKGDGRRTYRFFEAGMDQRAKTRRSLELELRQAISDGSLEAYYQPVVNIEDGKISSCEALLRWRHPERGMISPAEFIPIAEDSGLIDQLGLWVLNAACAEAVTWPDHVRVAVNVSPMQFRSQSLALNVAAALAACGLPASRLELEITEAVLIRDDEAALDMLHQLRKLGVRIALDDFGTGYSSLSYLLRFPFDKIKIDRSFIRDIAGPGASSSIVQAVVNIAAASDMTTTAEGVETEQQRNLLYILGCTEMQGYLFSPAIPAAEVRRLLLSHRARAMSAA</sequence>
<dbReference type="RefSeq" id="WP_057846126.1">
    <property type="nucleotide sequence ID" value="NZ_LLYA01000177.1"/>
</dbReference>
<dbReference type="SMART" id="SM00052">
    <property type="entry name" value="EAL"/>
    <property type="match status" value="1"/>
</dbReference>
<feature type="transmembrane region" description="Helical" evidence="1">
    <location>
        <begin position="20"/>
        <end position="43"/>
    </location>
</feature>
<dbReference type="NCBIfam" id="TIGR00254">
    <property type="entry name" value="GGDEF"/>
    <property type="match status" value="1"/>
</dbReference>
<organism evidence="5 6">
    <name type="scientific">Bradyrhizobium retamae</name>
    <dbReference type="NCBI Taxonomy" id="1300035"/>
    <lineage>
        <taxon>Bacteria</taxon>
        <taxon>Pseudomonadati</taxon>
        <taxon>Pseudomonadota</taxon>
        <taxon>Alphaproteobacteria</taxon>
        <taxon>Hyphomicrobiales</taxon>
        <taxon>Nitrobacteraceae</taxon>
        <taxon>Bradyrhizobium</taxon>
    </lineage>
</organism>
<dbReference type="Pfam" id="PF00563">
    <property type="entry name" value="EAL"/>
    <property type="match status" value="1"/>
</dbReference>
<dbReference type="SUPFAM" id="SSF141868">
    <property type="entry name" value="EAL domain-like"/>
    <property type="match status" value="1"/>
</dbReference>
<dbReference type="Gene3D" id="3.30.70.270">
    <property type="match status" value="1"/>
</dbReference>
<keyword evidence="1" id="KW-0812">Transmembrane</keyword>
<keyword evidence="1" id="KW-0472">Membrane</keyword>
<dbReference type="InterPro" id="IPR029787">
    <property type="entry name" value="Nucleotide_cyclase"/>
</dbReference>
<name>A0A0R3MJJ6_9BRAD</name>
<dbReference type="InterPro" id="IPR001633">
    <property type="entry name" value="EAL_dom"/>
</dbReference>
<feature type="transmembrane region" description="Helical" evidence="1">
    <location>
        <begin position="49"/>
        <end position="65"/>
    </location>
</feature>
<evidence type="ECO:0000313" key="5">
    <source>
        <dbReference type="EMBL" id="KRR20466.1"/>
    </source>
</evidence>
<dbReference type="PROSITE" id="PS50887">
    <property type="entry name" value="GGDEF"/>
    <property type="match status" value="1"/>
</dbReference>
<evidence type="ECO:0000313" key="6">
    <source>
        <dbReference type="Proteomes" id="UP000052023"/>
    </source>
</evidence>
<feature type="domain" description="PAS" evidence="2">
    <location>
        <begin position="78"/>
        <end position="118"/>
    </location>
</feature>
<dbReference type="Gene3D" id="3.20.20.450">
    <property type="entry name" value="EAL domain"/>
    <property type="match status" value="1"/>
</dbReference>
<dbReference type="SUPFAM" id="SSF55785">
    <property type="entry name" value="PYP-like sensor domain (PAS domain)"/>
    <property type="match status" value="1"/>
</dbReference>
<dbReference type="InterPro" id="IPR035919">
    <property type="entry name" value="EAL_sf"/>
</dbReference>
<dbReference type="CDD" id="cd01948">
    <property type="entry name" value="EAL"/>
    <property type="match status" value="1"/>
</dbReference>
<keyword evidence="1" id="KW-1133">Transmembrane helix</keyword>
<evidence type="ECO:0000256" key="1">
    <source>
        <dbReference type="SAM" id="Phobius"/>
    </source>
</evidence>
<feature type="domain" description="EAL" evidence="3">
    <location>
        <begin position="376"/>
        <end position="626"/>
    </location>
</feature>
<dbReference type="PANTHER" id="PTHR44757:SF2">
    <property type="entry name" value="BIOFILM ARCHITECTURE MAINTENANCE PROTEIN MBAA"/>
    <property type="match status" value="1"/>
</dbReference>
<keyword evidence="6" id="KW-1185">Reference proteome</keyword>
<dbReference type="InterPro" id="IPR043128">
    <property type="entry name" value="Rev_trsase/Diguanyl_cyclase"/>
</dbReference>
<dbReference type="PROSITE" id="PS50112">
    <property type="entry name" value="PAS"/>
    <property type="match status" value="1"/>
</dbReference>
<dbReference type="PANTHER" id="PTHR44757">
    <property type="entry name" value="DIGUANYLATE CYCLASE DGCP"/>
    <property type="match status" value="1"/>
</dbReference>
<comment type="caution">
    <text evidence="5">The sequence shown here is derived from an EMBL/GenBank/DDBJ whole genome shotgun (WGS) entry which is preliminary data.</text>
</comment>
<dbReference type="PROSITE" id="PS50883">
    <property type="entry name" value="EAL"/>
    <property type="match status" value="1"/>
</dbReference>
<evidence type="ECO:0008006" key="7">
    <source>
        <dbReference type="Google" id="ProtNLM"/>
    </source>
</evidence>
<evidence type="ECO:0000259" key="2">
    <source>
        <dbReference type="PROSITE" id="PS50112"/>
    </source>
</evidence>